<dbReference type="InterPro" id="IPR008775">
    <property type="entry name" value="Phytyl_CoA_dOase-like"/>
</dbReference>
<dbReference type="Gene3D" id="2.60.120.620">
    <property type="entry name" value="q2cbj1_9rhob like domain"/>
    <property type="match status" value="1"/>
</dbReference>
<accession>A0A6J6GPI3</accession>
<proteinExistence type="predicted"/>
<organism evidence="1">
    <name type="scientific">freshwater metagenome</name>
    <dbReference type="NCBI Taxonomy" id="449393"/>
    <lineage>
        <taxon>unclassified sequences</taxon>
        <taxon>metagenomes</taxon>
        <taxon>ecological metagenomes</taxon>
    </lineage>
</organism>
<dbReference type="Pfam" id="PF05721">
    <property type="entry name" value="PhyH"/>
    <property type="match status" value="1"/>
</dbReference>
<dbReference type="SUPFAM" id="SSF51197">
    <property type="entry name" value="Clavaminate synthase-like"/>
    <property type="match status" value="1"/>
</dbReference>
<evidence type="ECO:0000313" key="1">
    <source>
        <dbReference type="EMBL" id="CAB4603116.1"/>
    </source>
</evidence>
<protein>
    <submittedName>
        <fullName evidence="1">Unannotated protein</fullName>
    </submittedName>
</protein>
<dbReference type="PANTHER" id="PTHR20883:SF46">
    <property type="entry name" value="PHYTANOYL-COA HYDROXYLASE"/>
    <property type="match status" value="1"/>
</dbReference>
<gene>
    <name evidence="1" type="ORF">UFOPK1493_04466</name>
</gene>
<sequence>MRYGLGVLTQEQVDRYWADGFLAIERLIGPDEVERLRTAYDEIIDGTVASPTQRMLGGITRQVMVPSMVHPAFDHNAALEAGREVMRDLFGCAHANRVFDMLIDKPAGHPHETPWHQDASYMQVPTTPPGFRMPLTQVQFWIALDDVDVDNGCMQFVPGRHHEGTAAHVVASGDPDDSGRLLAYADVAEAQPELAVACPLPAGGATIHTALTPHTTGPNTTTDRARRAYIFNLTAADVPDDRLQDFLRADYVRNPGKIRVP</sequence>
<dbReference type="EMBL" id="CAEZSR010000359">
    <property type="protein sequence ID" value="CAB4603116.1"/>
    <property type="molecule type" value="Genomic_DNA"/>
</dbReference>
<name>A0A6J6GPI3_9ZZZZ</name>
<dbReference type="AlphaFoldDB" id="A0A6J6GPI3"/>
<reference evidence="1" key="1">
    <citation type="submission" date="2020-05" db="EMBL/GenBank/DDBJ databases">
        <authorList>
            <person name="Chiriac C."/>
            <person name="Salcher M."/>
            <person name="Ghai R."/>
            <person name="Kavagutti S V."/>
        </authorList>
    </citation>
    <scope>NUCLEOTIDE SEQUENCE</scope>
</reference>
<dbReference type="PANTHER" id="PTHR20883">
    <property type="entry name" value="PHYTANOYL-COA DIOXYGENASE DOMAIN CONTAINING 1"/>
    <property type="match status" value="1"/>
</dbReference>